<gene>
    <name evidence="1" type="ORF">SAMN05660206_102279</name>
</gene>
<dbReference type="AlphaFoldDB" id="A0A1I6QDK7"/>
<dbReference type="Proteomes" id="UP000198785">
    <property type="component" value="Unassembled WGS sequence"/>
</dbReference>
<sequence length="673" mass="78127">MQLKYYILLSISLFTGLLSFGQDLITRIPANADLVVSFNNPAIFKHSTFEDVNEMLQHLDVFSSMNADREIDIKDIREIDIDYSRNAYIYKSSSDSVHYIGVILPLRKDHQITQQIMRKWTDLSPSQGYQRRISSDNKMLGAWNDNMLFLFFGDINTFYFKNSAIAERYGIQLSAYEVDAAYPWTETDAYAYEDYATADYIEGIADSVAMVESAVDAAEEFYQDTLRDSVDTYWEGYDFDMEVDSADYDSDFNYDWESTYDSAYSDSTYQAEQDRIAYNKAIQDSLFQQWLLRDFDSYLLPAQNLSKNKQIQLKGKNTILTRVWIKDLDDVYKSFLPLDAFTSSYGFALSNLNYGYQDAIFDFVQDGHTLKLSSSIGLDKEVENMLKSVYSSKYNRKFTNYVPENHLGYMTLNVNTEAFIKQLPNMMNRWYGGMSYGILDVMDILMTSIEITFDEKAISKVMRGDHVLFVNDVQKVTREYTDYEYDENYDYKVVTKTKEEQVPNFLWMFTSEDQRLFKQILNYGVRKGECTFIGDIYKLEAARNTDSVYIYFKDDMVFVGNNLPQIASIRDNNFRSSGDSKLKKELFANTASLVVHTQRIPEVLRSLEVPIIKSWNRTVQNLGKYGDMQAKMQGIRKGRISGELSLDFPQEEKNALGYLLKQIKEQAEESENR</sequence>
<protein>
    <recommendedName>
        <fullName evidence="3">DUF4836 family protein</fullName>
    </recommendedName>
</protein>
<accession>A0A1I6QDK7</accession>
<reference evidence="1 2" key="1">
    <citation type="submission" date="2016-10" db="EMBL/GenBank/DDBJ databases">
        <authorList>
            <person name="de Groot N.N."/>
        </authorList>
    </citation>
    <scope>NUCLEOTIDE SEQUENCE [LARGE SCALE GENOMIC DNA]</scope>
    <source>
        <strain evidence="1 2">DSM 22789</strain>
    </source>
</reference>
<name>A0A1I6QDK7_9SPHI</name>
<dbReference type="STRING" id="683125.SAMN05660206_102279"/>
<dbReference type="RefSeq" id="WP_093363817.1">
    <property type="nucleotide sequence ID" value="NZ_FOZZ01000002.1"/>
</dbReference>
<dbReference type="EMBL" id="FOZZ01000002">
    <property type="protein sequence ID" value="SFS50378.1"/>
    <property type="molecule type" value="Genomic_DNA"/>
</dbReference>
<evidence type="ECO:0000313" key="2">
    <source>
        <dbReference type="Proteomes" id="UP000198785"/>
    </source>
</evidence>
<proteinExistence type="predicted"/>
<evidence type="ECO:0008006" key="3">
    <source>
        <dbReference type="Google" id="ProtNLM"/>
    </source>
</evidence>
<organism evidence="1 2">
    <name type="scientific">Sphingobacterium wenxiniae</name>
    <dbReference type="NCBI Taxonomy" id="683125"/>
    <lineage>
        <taxon>Bacteria</taxon>
        <taxon>Pseudomonadati</taxon>
        <taxon>Bacteroidota</taxon>
        <taxon>Sphingobacteriia</taxon>
        <taxon>Sphingobacteriales</taxon>
        <taxon>Sphingobacteriaceae</taxon>
        <taxon>Sphingobacterium</taxon>
    </lineage>
</organism>
<keyword evidence="2" id="KW-1185">Reference proteome</keyword>
<dbReference type="OrthoDB" id="1288644at2"/>
<evidence type="ECO:0000313" key="1">
    <source>
        <dbReference type="EMBL" id="SFS50378.1"/>
    </source>
</evidence>